<reference evidence="1 2" key="1">
    <citation type="submission" date="2017-06" db="EMBL/GenBank/DDBJ databases">
        <authorList>
            <person name="Kim H.J."/>
            <person name="Triplett B.A."/>
        </authorList>
    </citation>
    <scope>NUCLEOTIDE SEQUENCE [LARGE SCALE GENOMIC DNA]</scope>
    <source>
        <strain evidence="1 2">DSM 44715</strain>
    </source>
</reference>
<dbReference type="EMBL" id="FZOR01000031">
    <property type="protein sequence ID" value="SNT45453.1"/>
    <property type="molecule type" value="Genomic_DNA"/>
</dbReference>
<proteinExistence type="predicted"/>
<organism evidence="1 2">
    <name type="scientific">Actinomadura meyerae</name>
    <dbReference type="NCBI Taxonomy" id="240840"/>
    <lineage>
        <taxon>Bacteria</taxon>
        <taxon>Bacillati</taxon>
        <taxon>Actinomycetota</taxon>
        <taxon>Actinomycetes</taxon>
        <taxon>Streptosporangiales</taxon>
        <taxon>Thermomonosporaceae</taxon>
        <taxon>Actinomadura</taxon>
    </lineage>
</organism>
<dbReference type="AlphaFoldDB" id="A0A239MT82"/>
<protein>
    <submittedName>
        <fullName evidence="1">Uncharacterized protein</fullName>
    </submittedName>
</protein>
<dbReference type="RefSeq" id="WP_089328997.1">
    <property type="nucleotide sequence ID" value="NZ_FZOR01000031.1"/>
</dbReference>
<evidence type="ECO:0000313" key="2">
    <source>
        <dbReference type="Proteomes" id="UP000198318"/>
    </source>
</evidence>
<sequence length="300" mass="32090">MRVTITVPEETTAGFVIAAGKDPGDPAALHRRLPGSLGTATAERPGTPHLAIACHPAEDSPWDLSDVNGDDRDDAERARRAPWHIGVTAVLPSGEVPSGPQVARATAGAIAESLRGVLVDLATGRTLPVARLGRLNGSALADEWLGACLPPYRDSGRCTADEDDIDGCACVALRTTGLRRFGIPELEITGVACPHDLAALNLLRTTAQRLLPLGRHPGDHVLPDELRLTSADFSAFWGIRDPMWDDGPVPVRLAEVAPHRLGIRPPRSFPGTLNEWLWDELPPILHELVTCDPDRTTAHG</sequence>
<evidence type="ECO:0000313" key="1">
    <source>
        <dbReference type="EMBL" id="SNT45453.1"/>
    </source>
</evidence>
<dbReference type="Proteomes" id="UP000198318">
    <property type="component" value="Unassembled WGS sequence"/>
</dbReference>
<keyword evidence="2" id="KW-1185">Reference proteome</keyword>
<gene>
    <name evidence="1" type="ORF">SAMN05443665_103148</name>
</gene>
<dbReference type="OrthoDB" id="3517073at2"/>
<name>A0A239MT82_9ACTN</name>
<accession>A0A239MT82</accession>